<dbReference type="EMBL" id="HG725878">
    <property type="protein sequence ID" value="CDJ70152.1"/>
    <property type="molecule type" value="Genomic_DNA"/>
</dbReference>
<evidence type="ECO:0000256" key="1">
    <source>
        <dbReference type="SAM" id="MobiDB-lite"/>
    </source>
</evidence>
<name>U6N1S3_9EIME</name>
<reference evidence="2" key="2">
    <citation type="submission" date="2013-10" db="EMBL/GenBank/DDBJ databases">
        <authorList>
            <person name="Aslett M."/>
        </authorList>
    </citation>
    <scope>NUCLEOTIDE SEQUENCE [LARGE SCALE GENOMIC DNA]</scope>
    <source>
        <strain evidence="2">Houghton</strain>
    </source>
</reference>
<evidence type="ECO:0000313" key="3">
    <source>
        <dbReference type="Proteomes" id="UP000030754"/>
    </source>
</evidence>
<dbReference type="RefSeq" id="XP_013438618.1">
    <property type="nucleotide sequence ID" value="XM_013583164.1"/>
</dbReference>
<dbReference type="OrthoDB" id="347970at2759"/>
<protein>
    <submittedName>
        <fullName evidence="2">Uncharacterized protein</fullName>
    </submittedName>
</protein>
<dbReference type="Proteomes" id="UP000030754">
    <property type="component" value="Unassembled WGS sequence"/>
</dbReference>
<feature type="region of interest" description="Disordered" evidence="1">
    <location>
        <begin position="36"/>
        <end position="55"/>
    </location>
</feature>
<dbReference type="AlphaFoldDB" id="U6N1S3"/>
<keyword evidence="3" id="KW-1185">Reference proteome</keyword>
<sequence length="273" mass="28981">MEGASQCSGVSAEAVEFDLRDGGLFASLLAFTVPSTAPGGEGAGGGRSSSSSSSSSEEVADWQCLRVTFGREGLLLRGVSKGREVYGELLLPVSFFEGFEYQRQQQQQQQKQQEGESVLVPLKSFAHMRLRYTFGEGVLLLLLQQPQQQPQQQQVFSEIEIKTYAAQNPQLFREVLQELLLGDDDTAARVVVEWTPPRPKVAAGAAAPTADIAAGKPDEAAAATRSGAATVGNSKAQQMPLMTLVRQSRAFSGSNNKAAEAATDVAVCPAAGT</sequence>
<accession>U6N1S3</accession>
<reference evidence="2" key="1">
    <citation type="submission" date="2013-10" db="EMBL/GenBank/DDBJ databases">
        <title>Genomic analysis of the causative agents of coccidiosis in chickens.</title>
        <authorList>
            <person name="Reid A.J."/>
            <person name="Blake D."/>
            <person name="Billington K."/>
            <person name="Browne H."/>
            <person name="Dunn M."/>
            <person name="Hung S."/>
            <person name="Kawahara F."/>
            <person name="Miranda-Saavedra D."/>
            <person name="Mourier T."/>
            <person name="Nagra H."/>
            <person name="Otto T.D."/>
            <person name="Rawlings N."/>
            <person name="Sanchez A."/>
            <person name="Sanders M."/>
            <person name="Subramaniam C."/>
            <person name="Tay Y."/>
            <person name="Dear P."/>
            <person name="Doerig C."/>
            <person name="Gruber A."/>
            <person name="Parkinson J."/>
            <person name="Shirley M."/>
            <person name="Wan K.L."/>
            <person name="Berriman M."/>
            <person name="Tomley F."/>
            <person name="Pain A."/>
        </authorList>
    </citation>
    <scope>NUCLEOTIDE SEQUENCE [LARGE SCALE GENOMIC DNA]</scope>
    <source>
        <strain evidence="2">Houghton</strain>
    </source>
</reference>
<proteinExistence type="predicted"/>
<dbReference type="GeneID" id="25478074"/>
<organism evidence="2 3">
    <name type="scientific">Eimeria necatrix</name>
    <dbReference type="NCBI Taxonomy" id="51315"/>
    <lineage>
        <taxon>Eukaryota</taxon>
        <taxon>Sar</taxon>
        <taxon>Alveolata</taxon>
        <taxon>Apicomplexa</taxon>
        <taxon>Conoidasida</taxon>
        <taxon>Coccidia</taxon>
        <taxon>Eucoccidiorida</taxon>
        <taxon>Eimeriorina</taxon>
        <taxon>Eimeriidae</taxon>
        <taxon>Eimeria</taxon>
    </lineage>
</organism>
<dbReference type="VEuPathDB" id="ToxoDB:ENH_00079440"/>
<evidence type="ECO:0000313" key="2">
    <source>
        <dbReference type="EMBL" id="CDJ70152.1"/>
    </source>
</evidence>
<gene>
    <name evidence="2" type="ORF">ENH_00079440</name>
</gene>